<dbReference type="SUPFAM" id="SSF57667">
    <property type="entry name" value="beta-beta-alpha zinc fingers"/>
    <property type="match status" value="1"/>
</dbReference>
<dbReference type="Gene3D" id="3.30.160.60">
    <property type="entry name" value="Classic Zinc Finger"/>
    <property type="match status" value="1"/>
</dbReference>
<dbReference type="AlphaFoldDB" id="A0A7R8Z9F2"/>
<dbReference type="EMBL" id="OA566193">
    <property type="protein sequence ID" value="CAD7198452.1"/>
    <property type="molecule type" value="Genomic_DNA"/>
</dbReference>
<evidence type="ECO:0000259" key="2">
    <source>
        <dbReference type="PROSITE" id="PS50157"/>
    </source>
</evidence>
<keyword evidence="1" id="KW-0479">Metal-binding</keyword>
<proteinExistence type="predicted"/>
<reference evidence="3" key="1">
    <citation type="submission" date="2020-11" db="EMBL/GenBank/DDBJ databases">
        <authorList>
            <person name="Tran Van P."/>
        </authorList>
    </citation>
    <scope>NUCLEOTIDE SEQUENCE</scope>
</reference>
<keyword evidence="1" id="KW-0862">Zinc</keyword>
<dbReference type="PROSITE" id="PS00028">
    <property type="entry name" value="ZINC_FINGER_C2H2_1"/>
    <property type="match status" value="2"/>
</dbReference>
<dbReference type="SMART" id="SM00355">
    <property type="entry name" value="ZnF_C2H2"/>
    <property type="match status" value="2"/>
</dbReference>
<evidence type="ECO:0000313" key="3">
    <source>
        <dbReference type="EMBL" id="CAD7198452.1"/>
    </source>
</evidence>
<feature type="domain" description="C2H2-type" evidence="2">
    <location>
        <begin position="177"/>
        <end position="205"/>
    </location>
</feature>
<accession>A0A7R8Z9F2</accession>
<organism evidence="3">
    <name type="scientific">Timema douglasi</name>
    <name type="common">Walking stick</name>
    <dbReference type="NCBI Taxonomy" id="61478"/>
    <lineage>
        <taxon>Eukaryota</taxon>
        <taxon>Metazoa</taxon>
        <taxon>Ecdysozoa</taxon>
        <taxon>Arthropoda</taxon>
        <taxon>Hexapoda</taxon>
        <taxon>Insecta</taxon>
        <taxon>Pterygota</taxon>
        <taxon>Neoptera</taxon>
        <taxon>Polyneoptera</taxon>
        <taxon>Phasmatodea</taxon>
        <taxon>Timematodea</taxon>
        <taxon>Timematoidea</taxon>
        <taxon>Timematidae</taxon>
        <taxon>Timema</taxon>
    </lineage>
</organism>
<dbReference type="InterPro" id="IPR036236">
    <property type="entry name" value="Znf_C2H2_sf"/>
</dbReference>
<dbReference type="GO" id="GO:0008270">
    <property type="term" value="F:zinc ion binding"/>
    <property type="evidence" value="ECO:0007669"/>
    <property type="project" value="UniProtKB-KW"/>
</dbReference>
<protein>
    <recommendedName>
        <fullName evidence="2">C2H2-type domain-containing protein</fullName>
    </recommendedName>
</protein>
<feature type="domain" description="C2H2-type" evidence="2">
    <location>
        <begin position="147"/>
        <end position="175"/>
    </location>
</feature>
<evidence type="ECO:0000256" key="1">
    <source>
        <dbReference type="PROSITE-ProRule" id="PRU00042"/>
    </source>
</evidence>
<keyword evidence="1" id="KW-0863">Zinc-finger</keyword>
<dbReference type="PROSITE" id="PS50157">
    <property type="entry name" value="ZINC_FINGER_C2H2_2"/>
    <property type="match status" value="2"/>
</dbReference>
<dbReference type="Pfam" id="PF00096">
    <property type="entry name" value="zf-C2H2"/>
    <property type="match status" value="1"/>
</dbReference>
<sequence>MLRRGSRPLLDIVGLRISYRPALVGKLCFTTIRMTSLRKTTHQGARDGLTDSLGGTTRIRTLGTTVAQAPDDPVFYPVQPRKGQSDPLVQILCVSPDISKTEPCILQVGLVARGNADPVLSCQLCPLWEPIRGRIQRELALEADRGFSCGECGKVLRSAVTLRRHVMDLHRVQTEEFWCDICHKCYRTKNSLVVHLCKYHKGKTSVAAHTFN</sequence>
<gene>
    <name evidence="3" type="ORF">TDIB3V08_LOCUS4733</name>
</gene>
<name>A0A7R8Z9F2_TIMDO</name>
<dbReference type="InterPro" id="IPR013087">
    <property type="entry name" value="Znf_C2H2_type"/>
</dbReference>